<proteinExistence type="predicted"/>
<dbReference type="Proteomes" id="UP000813444">
    <property type="component" value="Unassembled WGS sequence"/>
</dbReference>
<name>A0A8K0T0M4_9HYPO</name>
<organism evidence="1 2">
    <name type="scientific">Stachybotrys elegans</name>
    <dbReference type="NCBI Taxonomy" id="80388"/>
    <lineage>
        <taxon>Eukaryota</taxon>
        <taxon>Fungi</taxon>
        <taxon>Dikarya</taxon>
        <taxon>Ascomycota</taxon>
        <taxon>Pezizomycotina</taxon>
        <taxon>Sordariomycetes</taxon>
        <taxon>Hypocreomycetidae</taxon>
        <taxon>Hypocreales</taxon>
        <taxon>Stachybotryaceae</taxon>
        <taxon>Stachybotrys</taxon>
    </lineage>
</organism>
<comment type="caution">
    <text evidence="1">The sequence shown here is derived from an EMBL/GenBank/DDBJ whole genome shotgun (WGS) entry which is preliminary data.</text>
</comment>
<accession>A0A8K0T0M4</accession>
<sequence length="96" mass="11030">MSASSWRHLEAHLFMGRWRQKVAAHLDWLTRRAIEGGRKRNFASMLHVIGRLPNRLTRRLSSLAVTLCLFSSLGTKPRLAGVKYREDQTMDGPRPC</sequence>
<gene>
    <name evidence="1" type="ORF">B0I35DRAFT_417213</name>
</gene>
<evidence type="ECO:0000313" key="2">
    <source>
        <dbReference type="Proteomes" id="UP000813444"/>
    </source>
</evidence>
<dbReference type="EMBL" id="JAGPNK010000001">
    <property type="protein sequence ID" value="KAH7328339.1"/>
    <property type="molecule type" value="Genomic_DNA"/>
</dbReference>
<keyword evidence="2" id="KW-1185">Reference proteome</keyword>
<reference evidence="1" key="1">
    <citation type="journal article" date="2021" name="Nat. Commun.">
        <title>Genetic determinants of endophytism in the Arabidopsis root mycobiome.</title>
        <authorList>
            <person name="Mesny F."/>
            <person name="Miyauchi S."/>
            <person name="Thiergart T."/>
            <person name="Pickel B."/>
            <person name="Atanasova L."/>
            <person name="Karlsson M."/>
            <person name="Huettel B."/>
            <person name="Barry K.W."/>
            <person name="Haridas S."/>
            <person name="Chen C."/>
            <person name="Bauer D."/>
            <person name="Andreopoulos W."/>
            <person name="Pangilinan J."/>
            <person name="LaButti K."/>
            <person name="Riley R."/>
            <person name="Lipzen A."/>
            <person name="Clum A."/>
            <person name="Drula E."/>
            <person name="Henrissat B."/>
            <person name="Kohler A."/>
            <person name="Grigoriev I.V."/>
            <person name="Martin F.M."/>
            <person name="Hacquard S."/>
        </authorList>
    </citation>
    <scope>NUCLEOTIDE SEQUENCE</scope>
    <source>
        <strain evidence="1">MPI-CAGE-CH-0235</strain>
    </source>
</reference>
<evidence type="ECO:0000313" key="1">
    <source>
        <dbReference type="EMBL" id="KAH7328339.1"/>
    </source>
</evidence>
<protein>
    <submittedName>
        <fullName evidence="1">Uncharacterized protein</fullName>
    </submittedName>
</protein>
<dbReference type="AlphaFoldDB" id="A0A8K0T0M4"/>